<sequence length="340" mass="38738">MLSIYTNVSEQNPIKQLFSLTPELKENPVGKSLRKAIITKIKASFPGICSYESQEKKASETYVNLLFPELQKNGITTPFGIPYNTLIERCIPTMEDQDWIKMSVGLVFKLISTIESKYETVIKQEALDIITKSNTLIEGNGNQNLLNLYQQLMKKWQPMQAHQNLIDSEGIFNKYKELFKSEGFINQYKKDSKDWAPDFKAWWWFHQWLKISLMAEGTDKKIENIIDFLKTQGIDIPPQVQSHNWRVFKLWLCKGAQKTPFAFDAQDLGSNVKTALESGMISGLPSVYKFLLGIVVHSKSDNIGKDLVTTSALADVIHMSYPLVKKGFRIITGLMSGILK</sequence>
<dbReference type="AlphaFoldDB" id="A1ZUM9"/>
<organism evidence="1 2">
    <name type="scientific">Microscilla marina ATCC 23134</name>
    <dbReference type="NCBI Taxonomy" id="313606"/>
    <lineage>
        <taxon>Bacteria</taxon>
        <taxon>Pseudomonadati</taxon>
        <taxon>Bacteroidota</taxon>
        <taxon>Cytophagia</taxon>
        <taxon>Cytophagales</taxon>
        <taxon>Microscillaceae</taxon>
        <taxon>Microscilla</taxon>
    </lineage>
</organism>
<gene>
    <name evidence="1" type="ORF">M23134_00869</name>
</gene>
<accession>A1ZUM9</accession>
<evidence type="ECO:0000313" key="2">
    <source>
        <dbReference type="Proteomes" id="UP000004095"/>
    </source>
</evidence>
<dbReference type="Proteomes" id="UP000004095">
    <property type="component" value="Unassembled WGS sequence"/>
</dbReference>
<dbReference type="EMBL" id="AAWS01000041">
    <property type="protein sequence ID" value="EAY25915.1"/>
    <property type="molecule type" value="Genomic_DNA"/>
</dbReference>
<protein>
    <submittedName>
        <fullName evidence="1">Uncharacterized protein</fullName>
    </submittedName>
</protein>
<evidence type="ECO:0000313" key="1">
    <source>
        <dbReference type="EMBL" id="EAY25915.1"/>
    </source>
</evidence>
<proteinExistence type="predicted"/>
<dbReference type="RefSeq" id="WP_002701909.1">
    <property type="nucleotide sequence ID" value="NZ_AAWS01000041.1"/>
</dbReference>
<name>A1ZUM9_MICM2</name>
<keyword evidence="2" id="KW-1185">Reference proteome</keyword>
<reference evidence="1 2" key="1">
    <citation type="submission" date="2007-01" db="EMBL/GenBank/DDBJ databases">
        <authorList>
            <person name="Haygood M."/>
            <person name="Podell S."/>
            <person name="Anderson C."/>
            <person name="Hopkinson B."/>
            <person name="Roe K."/>
            <person name="Barbeau K."/>
            <person name="Gaasterland T."/>
            <person name="Ferriera S."/>
            <person name="Johnson J."/>
            <person name="Kravitz S."/>
            <person name="Beeson K."/>
            <person name="Sutton G."/>
            <person name="Rogers Y.-H."/>
            <person name="Friedman R."/>
            <person name="Frazier M."/>
            <person name="Venter J.C."/>
        </authorList>
    </citation>
    <scope>NUCLEOTIDE SEQUENCE [LARGE SCALE GENOMIC DNA]</scope>
    <source>
        <strain evidence="1 2">ATCC 23134</strain>
    </source>
</reference>
<comment type="caution">
    <text evidence="1">The sequence shown here is derived from an EMBL/GenBank/DDBJ whole genome shotgun (WGS) entry which is preliminary data.</text>
</comment>